<dbReference type="Proteomes" id="UP001497522">
    <property type="component" value="Chromosome 12"/>
</dbReference>
<dbReference type="EMBL" id="OZ023713">
    <property type="protein sequence ID" value="CAK9861668.1"/>
    <property type="molecule type" value="Genomic_DNA"/>
</dbReference>
<keyword evidence="3" id="KW-1185">Reference proteome</keyword>
<feature type="compositionally biased region" description="Low complexity" evidence="1">
    <location>
        <begin position="95"/>
        <end position="107"/>
    </location>
</feature>
<evidence type="ECO:0000256" key="1">
    <source>
        <dbReference type="SAM" id="MobiDB-lite"/>
    </source>
</evidence>
<proteinExistence type="predicted"/>
<gene>
    <name evidence="2" type="ORF">CSSPJE1EN2_LOCUS4663</name>
</gene>
<evidence type="ECO:0000313" key="2">
    <source>
        <dbReference type="EMBL" id="CAK9861668.1"/>
    </source>
</evidence>
<reference evidence="2" key="1">
    <citation type="submission" date="2024-03" db="EMBL/GenBank/DDBJ databases">
        <authorList>
            <consortium name="ELIXIR-Norway"/>
            <consortium name="Elixir Norway"/>
        </authorList>
    </citation>
    <scope>NUCLEOTIDE SEQUENCE</scope>
</reference>
<accession>A0ABP1AGN1</accession>
<evidence type="ECO:0000313" key="3">
    <source>
        <dbReference type="Proteomes" id="UP001497522"/>
    </source>
</evidence>
<feature type="region of interest" description="Disordered" evidence="1">
    <location>
        <begin position="85"/>
        <end position="113"/>
    </location>
</feature>
<feature type="region of interest" description="Disordered" evidence="1">
    <location>
        <begin position="8"/>
        <end position="31"/>
    </location>
</feature>
<protein>
    <submittedName>
        <fullName evidence="2">Uncharacterized protein</fullName>
    </submittedName>
</protein>
<organism evidence="2 3">
    <name type="scientific">Sphagnum jensenii</name>
    <dbReference type="NCBI Taxonomy" id="128206"/>
    <lineage>
        <taxon>Eukaryota</taxon>
        <taxon>Viridiplantae</taxon>
        <taxon>Streptophyta</taxon>
        <taxon>Embryophyta</taxon>
        <taxon>Bryophyta</taxon>
        <taxon>Sphagnophytina</taxon>
        <taxon>Sphagnopsida</taxon>
        <taxon>Sphagnales</taxon>
        <taxon>Sphagnaceae</taxon>
        <taxon>Sphagnum</taxon>
    </lineage>
</organism>
<name>A0ABP1AGN1_9BRYO</name>
<sequence length="173" mass="19587">MIDLLQLQHDTDHDHTGNTCTTTTASSSNLISTTDHEHAEREITMLVRQQQQPEQLVHDSAKSLESFGDQAALVLADPDLMKKKSMQQLHKTMRSSPSSSSSSQLPSIKGWRRRGLLRADREKEEDPLRLPQVQEDFRWTVRTASTLRSQALGRGQAILLPEMRQEILHPGNE</sequence>